<dbReference type="InterPro" id="IPR016169">
    <property type="entry name" value="FAD-bd_PCMH_sub2"/>
</dbReference>
<dbReference type="InterPro" id="IPR016208">
    <property type="entry name" value="Ald_Oxase/xanthine_DH-like"/>
</dbReference>
<evidence type="ECO:0000256" key="1">
    <source>
        <dbReference type="ARBA" id="ARBA00004275"/>
    </source>
</evidence>
<dbReference type="Gene3D" id="3.30.465.10">
    <property type="match status" value="1"/>
</dbReference>
<dbReference type="FunFam" id="3.90.1170.50:FF:000001">
    <property type="entry name" value="Aldehyde oxidase 1"/>
    <property type="match status" value="1"/>
</dbReference>
<dbReference type="Pfam" id="PF00941">
    <property type="entry name" value="FAD_binding_5"/>
    <property type="match status" value="1"/>
</dbReference>
<dbReference type="SMART" id="SM01008">
    <property type="entry name" value="Ald_Xan_dh_C"/>
    <property type="match status" value="1"/>
</dbReference>
<evidence type="ECO:0000259" key="4">
    <source>
        <dbReference type="PROSITE" id="PS51387"/>
    </source>
</evidence>
<dbReference type="InterPro" id="IPR016166">
    <property type="entry name" value="FAD-bd_PCMH"/>
</dbReference>
<dbReference type="SUPFAM" id="SSF54665">
    <property type="entry name" value="CO dehydrogenase molybdoprotein N-domain-like"/>
    <property type="match status" value="1"/>
</dbReference>
<dbReference type="AlphaFoldDB" id="A0AAN8WIB6"/>
<dbReference type="PANTHER" id="PTHR45444">
    <property type="entry name" value="XANTHINE DEHYDROGENASE"/>
    <property type="match status" value="1"/>
</dbReference>
<dbReference type="SMART" id="SM01092">
    <property type="entry name" value="CO_deh_flav_C"/>
    <property type="match status" value="1"/>
</dbReference>
<dbReference type="InterPro" id="IPR036318">
    <property type="entry name" value="FAD-bd_PCMH-like_sf"/>
</dbReference>
<dbReference type="InterPro" id="IPR036683">
    <property type="entry name" value="CO_DH_flav_C_dom_sf"/>
</dbReference>
<dbReference type="Pfam" id="PF03450">
    <property type="entry name" value="CO_deh_flav_C"/>
    <property type="match status" value="1"/>
</dbReference>
<dbReference type="InterPro" id="IPR036856">
    <property type="entry name" value="Ald_Oxase/Xan_DH_a/b_sf"/>
</dbReference>
<sequence length="446" mass="49490">MSYAGVDVKYKNQEYSVLIQPTNVPELTKVSVQETGIVIGASVTLTKIEETLKHLINTLPEHSTRIYASFVEMLRWFAGKQIRNAAAIGGNIMTGSPISDLIPLLMASRSILTLCSEARGERQVEMNPSFFTGYRQNIAHSDEILLSVHIPVTEKDEYFYGYKQSRRRDDDIAIVNAGMRVRFESDSIVVKNLDLAFGGMAPTTVMAPGAMKELSGMAWESSLLEKGTDLILKDLPLSPSAPGGMIEYRRALTLSFFFKFYLSVRSQLAEKLPKLVPPLTSDEQKAIRPSQLEIPKSTQLFQKVPTHQSPLDPIGRPILHASALKQATGEAVYVDDIPHFENELYAGYVLSTRANAKIISIDESEALKVEGVRRFFCARDVPGERNMTGSIAHDEYVFAPERVTCVGQLIGMVVACDQLTAQRAAKLVKIQYEDIKPLIITIQASF</sequence>
<dbReference type="Gene3D" id="3.90.1170.50">
    <property type="entry name" value="Aldehyde oxidase/xanthine dehydrogenase, a/b hammerhead"/>
    <property type="match status" value="1"/>
</dbReference>
<dbReference type="GO" id="GO:0071949">
    <property type="term" value="F:FAD binding"/>
    <property type="evidence" value="ECO:0007669"/>
    <property type="project" value="InterPro"/>
</dbReference>
<keyword evidence="6" id="KW-1185">Reference proteome</keyword>
<keyword evidence="3" id="KW-0576">Peroxisome</keyword>
<dbReference type="EMBL" id="JAXCGZ010019118">
    <property type="protein sequence ID" value="KAK7066586.1"/>
    <property type="molecule type" value="Genomic_DNA"/>
</dbReference>
<evidence type="ECO:0000256" key="2">
    <source>
        <dbReference type="ARBA" id="ARBA00023002"/>
    </source>
</evidence>
<accession>A0AAN8WIB6</accession>
<reference evidence="5 6" key="1">
    <citation type="submission" date="2023-11" db="EMBL/GenBank/DDBJ databases">
        <title>Halocaridina rubra genome assembly.</title>
        <authorList>
            <person name="Smith C."/>
        </authorList>
    </citation>
    <scope>NUCLEOTIDE SEQUENCE [LARGE SCALE GENOMIC DNA]</scope>
    <source>
        <strain evidence="5">EP-1</strain>
        <tissue evidence="5">Whole</tissue>
    </source>
</reference>
<dbReference type="SUPFAM" id="SSF55447">
    <property type="entry name" value="CO dehydrogenase flavoprotein C-terminal domain-like"/>
    <property type="match status" value="1"/>
</dbReference>
<name>A0AAN8WIB6_HALRR</name>
<dbReference type="PROSITE" id="PS51387">
    <property type="entry name" value="FAD_PCMH"/>
    <property type="match status" value="1"/>
</dbReference>
<dbReference type="SUPFAM" id="SSF56176">
    <property type="entry name" value="FAD-binding/transporter-associated domain-like"/>
    <property type="match status" value="1"/>
</dbReference>
<dbReference type="InterPro" id="IPR002346">
    <property type="entry name" value="Mopterin_DH_FAD-bd"/>
</dbReference>
<evidence type="ECO:0000313" key="5">
    <source>
        <dbReference type="EMBL" id="KAK7066586.1"/>
    </source>
</evidence>
<dbReference type="Pfam" id="PF01315">
    <property type="entry name" value="Ald_Xan_dh_C"/>
    <property type="match status" value="1"/>
</dbReference>
<dbReference type="InterPro" id="IPR005107">
    <property type="entry name" value="CO_DH_flav_C"/>
</dbReference>
<feature type="domain" description="FAD-binding PCMH-type" evidence="4">
    <location>
        <begin position="1"/>
        <end position="155"/>
    </location>
</feature>
<keyword evidence="2" id="KW-0560">Oxidoreductase</keyword>
<evidence type="ECO:0000313" key="6">
    <source>
        <dbReference type="Proteomes" id="UP001381693"/>
    </source>
</evidence>
<dbReference type="Proteomes" id="UP001381693">
    <property type="component" value="Unassembled WGS sequence"/>
</dbReference>
<comment type="caution">
    <text evidence="5">The sequence shown here is derived from an EMBL/GenBank/DDBJ whole genome shotgun (WGS) entry which is preliminary data.</text>
</comment>
<dbReference type="GO" id="GO:0005777">
    <property type="term" value="C:peroxisome"/>
    <property type="evidence" value="ECO:0007669"/>
    <property type="project" value="UniProtKB-SubCell"/>
</dbReference>
<dbReference type="Gene3D" id="3.30.390.50">
    <property type="entry name" value="CO dehydrogenase flavoprotein, C-terminal domain"/>
    <property type="match status" value="1"/>
</dbReference>
<dbReference type="GO" id="GO:0016491">
    <property type="term" value="F:oxidoreductase activity"/>
    <property type="evidence" value="ECO:0007669"/>
    <property type="project" value="UniProtKB-KW"/>
</dbReference>
<dbReference type="GO" id="GO:0005506">
    <property type="term" value="F:iron ion binding"/>
    <property type="evidence" value="ECO:0007669"/>
    <property type="project" value="InterPro"/>
</dbReference>
<dbReference type="PANTHER" id="PTHR45444:SF3">
    <property type="entry name" value="XANTHINE DEHYDROGENASE"/>
    <property type="match status" value="1"/>
</dbReference>
<protein>
    <recommendedName>
        <fullName evidence="4">FAD-binding PCMH-type domain-containing protein</fullName>
    </recommendedName>
</protein>
<gene>
    <name evidence="5" type="ORF">SK128_003645</name>
</gene>
<dbReference type="FunFam" id="3.30.390.50:FF:000001">
    <property type="entry name" value="Xanthine dehydrogenase oxidase"/>
    <property type="match status" value="1"/>
</dbReference>
<dbReference type="InterPro" id="IPR000674">
    <property type="entry name" value="Ald_Oxase/Xan_DH_a/b"/>
</dbReference>
<evidence type="ECO:0000256" key="3">
    <source>
        <dbReference type="ARBA" id="ARBA00023140"/>
    </source>
</evidence>
<proteinExistence type="predicted"/>
<organism evidence="5 6">
    <name type="scientific">Halocaridina rubra</name>
    <name type="common">Hawaiian red shrimp</name>
    <dbReference type="NCBI Taxonomy" id="373956"/>
    <lineage>
        <taxon>Eukaryota</taxon>
        <taxon>Metazoa</taxon>
        <taxon>Ecdysozoa</taxon>
        <taxon>Arthropoda</taxon>
        <taxon>Crustacea</taxon>
        <taxon>Multicrustacea</taxon>
        <taxon>Malacostraca</taxon>
        <taxon>Eumalacostraca</taxon>
        <taxon>Eucarida</taxon>
        <taxon>Decapoda</taxon>
        <taxon>Pleocyemata</taxon>
        <taxon>Caridea</taxon>
        <taxon>Atyoidea</taxon>
        <taxon>Atyidae</taxon>
        <taxon>Halocaridina</taxon>
    </lineage>
</organism>
<comment type="subcellular location">
    <subcellularLocation>
        <location evidence="1">Peroxisome</location>
    </subcellularLocation>
</comment>
<dbReference type="FunFam" id="3.30.465.10:FF:000004">
    <property type="entry name" value="Xanthine dehydrogenase/oxidase"/>
    <property type="match status" value="1"/>
</dbReference>